<feature type="domain" description="Transposase MuDR plant" evidence="1">
    <location>
        <begin position="9"/>
        <end position="67"/>
    </location>
</feature>
<proteinExistence type="predicted"/>
<sequence>MPKTMEQYKWEVGMYFLEKKDFTKAIRSYGVENGRKLKVYKNDKRRVRVRCCGAKGKCPWNAYCAYKAVENTWQLRKIIDKHTCNREFNIRLMTSKWLSGRLEKTIKENPNINLYNLHNKVSKKWNIGVSRSTTCRANSMTFKQIEGDFKEQYKRVYDYANELLRSNLGSYVKVNVEPNEDSQIFKRLYVCLKACKEKFMSCRPIIGLDDCFLKGKYGGELLTTIARDENDQMCPLAYVVVEVENKDS</sequence>
<dbReference type="PANTHER" id="PTHR31973:SF187">
    <property type="entry name" value="MUTATOR TRANSPOSASE MUDRA PROTEIN"/>
    <property type="match status" value="1"/>
</dbReference>
<dbReference type="EMBL" id="CM003375">
    <property type="protein sequence ID" value="KOM43117.1"/>
    <property type="molecule type" value="Genomic_DNA"/>
</dbReference>
<evidence type="ECO:0000259" key="1">
    <source>
        <dbReference type="Pfam" id="PF03108"/>
    </source>
</evidence>
<accession>A0A0L9UKM6</accession>
<dbReference type="Pfam" id="PF03108">
    <property type="entry name" value="DBD_Tnp_Mut"/>
    <property type="match status" value="1"/>
</dbReference>
<organism evidence="2 3">
    <name type="scientific">Phaseolus angularis</name>
    <name type="common">Azuki bean</name>
    <name type="synonym">Vigna angularis</name>
    <dbReference type="NCBI Taxonomy" id="3914"/>
    <lineage>
        <taxon>Eukaryota</taxon>
        <taxon>Viridiplantae</taxon>
        <taxon>Streptophyta</taxon>
        <taxon>Embryophyta</taxon>
        <taxon>Tracheophyta</taxon>
        <taxon>Spermatophyta</taxon>
        <taxon>Magnoliopsida</taxon>
        <taxon>eudicotyledons</taxon>
        <taxon>Gunneridae</taxon>
        <taxon>Pentapetalae</taxon>
        <taxon>rosids</taxon>
        <taxon>fabids</taxon>
        <taxon>Fabales</taxon>
        <taxon>Fabaceae</taxon>
        <taxon>Papilionoideae</taxon>
        <taxon>50 kb inversion clade</taxon>
        <taxon>NPAAA clade</taxon>
        <taxon>indigoferoid/millettioid clade</taxon>
        <taxon>Phaseoleae</taxon>
        <taxon>Vigna</taxon>
    </lineage>
</organism>
<evidence type="ECO:0000313" key="2">
    <source>
        <dbReference type="EMBL" id="KOM43117.1"/>
    </source>
</evidence>
<dbReference type="STRING" id="3914.A0A0L9UKM6"/>
<name>A0A0L9UKM6_PHAAN</name>
<dbReference type="PANTHER" id="PTHR31973">
    <property type="entry name" value="POLYPROTEIN, PUTATIVE-RELATED"/>
    <property type="match status" value="1"/>
</dbReference>
<dbReference type="OMA" id="VECKESW"/>
<evidence type="ECO:0000313" key="3">
    <source>
        <dbReference type="Proteomes" id="UP000053144"/>
    </source>
</evidence>
<dbReference type="Proteomes" id="UP000053144">
    <property type="component" value="Chromosome 5"/>
</dbReference>
<dbReference type="Gramene" id="KOM43117">
    <property type="protein sequence ID" value="KOM43117"/>
    <property type="gene ID" value="LR48_Vigan05g072100"/>
</dbReference>
<gene>
    <name evidence="2" type="ORF">LR48_Vigan05g072100</name>
</gene>
<dbReference type="AlphaFoldDB" id="A0A0L9UKM6"/>
<dbReference type="InterPro" id="IPR004332">
    <property type="entry name" value="Transposase_MuDR"/>
</dbReference>
<reference evidence="3" key="1">
    <citation type="journal article" date="2015" name="Proc. Natl. Acad. Sci. U.S.A.">
        <title>Genome sequencing of adzuki bean (Vigna angularis) provides insight into high starch and low fat accumulation and domestication.</title>
        <authorList>
            <person name="Yang K."/>
            <person name="Tian Z."/>
            <person name="Chen C."/>
            <person name="Luo L."/>
            <person name="Zhao B."/>
            <person name="Wang Z."/>
            <person name="Yu L."/>
            <person name="Li Y."/>
            <person name="Sun Y."/>
            <person name="Li W."/>
            <person name="Chen Y."/>
            <person name="Li Y."/>
            <person name="Zhang Y."/>
            <person name="Ai D."/>
            <person name="Zhao J."/>
            <person name="Shang C."/>
            <person name="Ma Y."/>
            <person name="Wu B."/>
            <person name="Wang M."/>
            <person name="Gao L."/>
            <person name="Sun D."/>
            <person name="Zhang P."/>
            <person name="Guo F."/>
            <person name="Wang W."/>
            <person name="Li Y."/>
            <person name="Wang J."/>
            <person name="Varshney R.K."/>
            <person name="Wang J."/>
            <person name="Ling H.Q."/>
            <person name="Wan P."/>
        </authorList>
    </citation>
    <scope>NUCLEOTIDE SEQUENCE</scope>
    <source>
        <strain evidence="3">cv. Jingnong 6</strain>
    </source>
</reference>
<protein>
    <recommendedName>
        <fullName evidence="1">Transposase MuDR plant domain-containing protein</fullName>
    </recommendedName>
</protein>